<proteinExistence type="predicted"/>
<evidence type="ECO:0000259" key="2">
    <source>
        <dbReference type="Pfam" id="PF01243"/>
    </source>
</evidence>
<feature type="domain" description="Pyridoxamine 5'-phosphate oxidase N-terminal" evidence="2">
    <location>
        <begin position="7"/>
        <end position="114"/>
    </location>
</feature>
<comment type="caution">
    <text evidence="3">The sequence shown here is derived from an EMBL/GenBank/DDBJ whole genome shotgun (WGS) entry which is preliminary data.</text>
</comment>
<gene>
    <name evidence="3" type="ORF">ACFPRH_34315</name>
</gene>
<dbReference type="Gene3D" id="2.30.110.10">
    <property type="entry name" value="Electron Transport, Fmn-binding Protein, Chain A"/>
    <property type="match status" value="1"/>
</dbReference>
<dbReference type="Proteomes" id="UP001596160">
    <property type="component" value="Unassembled WGS sequence"/>
</dbReference>
<evidence type="ECO:0000256" key="1">
    <source>
        <dbReference type="ARBA" id="ARBA00023002"/>
    </source>
</evidence>
<dbReference type="InterPro" id="IPR011576">
    <property type="entry name" value="Pyridox_Oxase_N"/>
</dbReference>
<keyword evidence="4" id="KW-1185">Reference proteome</keyword>
<accession>A0ABW0ATG7</accession>
<dbReference type="EMBL" id="JBHSKP010000043">
    <property type="protein sequence ID" value="MFC5156802.1"/>
    <property type="molecule type" value="Genomic_DNA"/>
</dbReference>
<reference evidence="4" key="1">
    <citation type="journal article" date="2019" name="Int. J. Syst. Evol. Microbiol.">
        <title>The Global Catalogue of Microorganisms (GCM) 10K type strain sequencing project: providing services to taxonomists for standard genome sequencing and annotation.</title>
        <authorList>
            <consortium name="The Broad Institute Genomics Platform"/>
            <consortium name="The Broad Institute Genome Sequencing Center for Infectious Disease"/>
            <person name="Wu L."/>
            <person name="Ma J."/>
        </authorList>
    </citation>
    <scope>NUCLEOTIDE SEQUENCE [LARGE SCALE GENOMIC DNA]</scope>
    <source>
        <strain evidence="4">PCU 266</strain>
    </source>
</reference>
<evidence type="ECO:0000313" key="4">
    <source>
        <dbReference type="Proteomes" id="UP001596160"/>
    </source>
</evidence>
<dbReference type="PANTHER" id="PTHR35176">
    <property type="entry name" value="HEME OXYGENASE HI_0854-RELATED"/>
    <property type="match status" value="1"/>
</dbReference>
<organism evidence="3 4">
    <name type="scientific">Streptomyces amakusaensis</name>
    <dbReference type="NCBI Taxonomy" id="67271"/>
    <lineage>
        <taxon>Bacteria</taxon>
        <taxon>Bacillati</taxon>
        <taxon>Actinomycetota</taxon>
        <taxon>Actinomycetes</taxon>
        <taxon>Kitasatosporales</taxon>
        <taxon>Streptomycetaceae</taxon>
        <taxon>Streptomyces</taxon>
    </lineage>
</organism>
<dbReference type="Pfam" id="PF01243">
    <property type="entry name" value="PNPOx_N"/>
    <property type="match status" value="1"/>
</dbReference>
<dbReference type="InterPro" id="IPR052019">
    <property type="entry name" value="F420H2_bilvrd_red/Heme_oxyg"/>
</dbReference>
<dbReference type="SUPFAM" id="SSF50475">
    <property type="entry name" value="FMN-binding split barrel"/>
    <property type="match status" value="1"/>
</dbReference>
<dbReference type="PANTHER" id="PTHR35176:SF6">
    <property type="entry name" value="HEME OXYGENASE HI_0854-RELATED"/>
    <property type="match status" value="1"/>
</dbReference>
<name>A0ABW0ATG7_9ACTN</name>
<protein>
    <submittedName>
        <fullName evidence="3">Pyridoxamine 5'-phosphate oxidase family protein</fullName>
    </submittedName>
</protein>
<dbReference type="RefSeq" id="WP_344486325.1">
    <property type="nucleotide sequence ID" value="NZ_BAAASB010000036.1"/>
</dbReference>
<sequence length="130" mass="14376">MTISLDRNTREILDGKCFPSLATVGPDGSARTSVIWAHRDGDTVLFVVAKDGRKHRDILHNNRISMSVFALSDPYTSVEIRGTAEVTVEGAEKAAEELMMKYWGKVTPAGDTSILVRLTPTRMVHHPERA</sequence>
<keyword evidence="1" id="KW-0560">Oxidoreductase</keyword>
<evidence type="ECO:0000313" key="3">
    <source>
        <dbReference type="EMBL" id="MFC5156802.1"/>
    </source>
</evidence>
<dbReference type="InterPro" id="IPR012349">
    <property type="entry name" value="Split_barrel_FMN-bd"/>
</dbReference>